<keyword evidence="4" id="KW-0804">Transcription</keyword>
<dbReference type="GO" id="GO:0005634">
    <property type="term" value="C:nucleus"/>
    <property type="evidence" value="ECO:0007669"/>
    <property type="project" value="UniProtKB-SubCell"/>
</dbReference>
<evidence type="ECO:0000256" key="3">
    <source>
        <dbReference type="ARBA" id="ARBA00023125"/>
    </source>
</evidence>
<dbReference type="GO" id="GO:0008270">
    <property type="term" value="F:zinc ion binding"/>
    <property type="evidence" value="ECO:0007669"/>
    <property type="project" value="InterPro"/>
</dbReference>
<dbReference type="GO" id="GO:0000976">
    <property type="term" value="F:transcription cis-regulatory region binding"/>
    <property type="evidence" value="ECO:0007669"/>
    <property type="project" value="TreeGrafter"/>
</dbReference>
<dbReference type="EMBL" id="JAGPUO010000022">
    <property type="protein sequence ID" value="KAG5656261.1"/>
    <property type="molecule type" value="Genomic_DNA"/>
</dbReference>
<dbReference type="AlphaFoldDB" id="A0A9P7KKJ0"/>
<dbReference type="PANTHER" id="PTHR31845">
    <property type="entry name" value="FINGER DOMAIN PROTEIN, PUTATIVE-RELATED"/>
    <property type="match status" value="1"/>
</dbReference>
<dbReference type="InterPro" id="IPR001138">
    <property type="entry name" value="Zn2Cys6_DnaBD"/>
</dbReference>
<comment type="subcellular location">
    <subcellularLocation>
        <location evidence="1">Nucleus</location>
    </subcellularLocation>
</comment>
<keyword evidence="3" id="KW-0238">DNA-binding</keyword>
<dbReference type="PANTHER" id="PTHR31845:SF10">
    <property type="entry name" value="ZN(II)2CYS6 TRANSCRIPTION FACTOR (EUROFUNG)"/>
    <property type="match status" value="1"/>
</dbReference>
<evidence type="ECO:0008006" key="8">
    <source>
        <dbReference type="Google" id="ProtNLM"/>
    </source>
</evidence>
<dbReference type="SUPFAM" id="SSF57701">
    <property type="entry name" value="Zn2/Cys6 DNA-binding domain"/>
    <property type="match status" value="1"/>
</dbReference>
<evidence type="ECO:0000313" key="7">
    <source>
        <dbReference type="Proteomes" id="UP000782241"/>
    </source>
</evidence>
<accession>A0A9P7KKJ0</accession>
<dbReference type="Proteomes" id="UP000782241">
    <property type="component" value="Unassembled WGS sequence"/>
</dbReference>
<reference evidence="6" key="1">
    <citation type="submission" date="2021-04" db="EMBL/GenBank/DDBJ databases">
        <title>Draft genome of Fusarium avenaceum strain F156N33, isolated from an atmospheric sample in Virginia.</title>
        <authorList>
            <person name="Yang S."/>
            <person name="Vinatzer B.A."/>
            <person name="Coleman J."/>
        </authorList>
    </citation>
    <scope>NUCLEOTIDE SEQUENCE</scope>
    <source>
        <strain evidence="6">F156N33</strain>
    </source>
</reference>
<protein>
    <recommendedName>
        <fullName evidence="8">Zn(2)-C6 fungal-type domain-containing protein</fullName>
    </recommendedName>
</protein>
<evidence type="ECO:0000256" key="2">
    <source>
        <dbReference type="ARBA" id="ARBA00023015"/>
    </source>
</evidence>
<keyword evidence="5" id="KW-0539">Nucleus</keyword>
<gene>
    <name evidence="6" type="ORF">KAF25_004537</name>
</gene>
<organism evidence="6 7">
    <name type="scientific">Fusarium avenaceum</name>
    <dbReference type="NCBI Taxonomy" id="40199"/>
    <lineage>
        <taxon>Eukaryota</taxon>
        <taxon>Fungi</taxon>
        <taxon>Dikarya</taxon>
        <taxon>Ascomycota</taxon>
        <taxon>Pezizomycotina</taxon>
        <taxon>Sordariomycetes</taxon>
        <taxon>Hypocreomycetidae</taxon>
        <taxon>Hypocreales</taxon>
        <taxon>Nectriaceae</taxon>
        <taxon>Fusarium</taxon>
        <taxon>Fusarium tricinctum species complex</taxon>
    </lineage>
</organism>
<evidence type="ECO:0000256" key="1">
    <source>
        <dbReference type="ARBA" id="ARBA00004123"/>
    </source>
</evidence>
<evidence type="ECO:0000256" key="5">
    <source>
        <dbReference type="ARBA" id="ARBA00023242"/>
    </source>
</evidence>
<dbReference type="GO" id="GO:0000981">
    <property type="term" value="F:DNA-binding transcription factor activity, RNA polymerase II-specific"/>
    <property type="evidence" value="ECO:0007669"/>
    <property type="project" value="InterPro"/>
</dbReference>
<name>A0A9P7KKJ0_9HYPO</name>
<keyword evidence="7" id="KW-1185">Reference proteome</keyword>
<dbReference type="CDD" id="cd00067">
    <property type="entry name" value="GAL4"/>
    <property type="match status" value="1"/>
</dbReference>
<evidence type="ECO:0000256" key="4">
    <source>
        <dbReference type="ARBA" id="ARBA00023163"/>
    </source>
</evidence>
<comment type="caution">
    <text evidence="6">The sequence shown here is derived from an EMBL/GenBank/DDBJ whole genome shotgun (WGS) entry which is preliminary data.</text>
</comment>
<dbReference type="InterPro" id="IPR036864">
    <property type="entry name" value="Zn2-C6_fun-type_DNA-bd_sf"/>
</dbReference>
<sequence length="612" mass="70404">MNTFGCHSSESFVSRLILAMAERNVSPPRRLRACASCARVKAKCRFKDEHVRRHLHLCDRCETLKRECLPQTTTSLRKPRRVNQGGDSTLTLQPSMYREDMDRNVGTDVQQTSENERPRRIESQAKPKATITVPQPPFGLSWLQATQIIHIFRKEYIPQFPFIIIRGDHTAEALSKDHPFLFRAVMLIAAPLLESKTIKNKRNTLAYLGYRSLVEEDKTLDILQGVLVIVAWAHKSCIDNSQVVNLTYLALGYAHGLGITQESVLHKNNAELSPDSEERASQDRTHLIEEQRTVLGLYCVLSMQVCRFTMSFYLTDRSITTRQSRRNPLDTPYIETCLKNIGQSPVETSDFVAAHIIHLVRMSERLSEGFGEPHKRSLSRPYAFLLEGTGRHFHTDLNRLAASANYPSLASHSQTFELYRLYLLVRMYEPAIVVACHPDEGVLLFVFLLICLRNCLDTMRLFFDLFLELPVDLMLHYSIITSDHVIFVTLQAVRLLLIEIPDWDVQSAREKLNLGAVLDQIVSRYEEADALREETVRKFGNSTPSEEHSDKMSSLSKLSREIRWLKYWFEARTRGKRTEDTLPIELGRDEYQDRLRPTWSVGLLENINWNIG</sequence>
<keyword evidence="2" id="KW-0805">Transcription regulation</keyword>
<dbReference type="InterPro" id="IPR051089">
    <property type="entry name" value="prtT"/>
</dbReference>
<proteinExistence type="predicted"/>
<evidence type="ECO:0000313" key="6">
    <source>
        <dbReference type="EMBL" id="KAG5656261.1"/>
    </source>
</evidence>